<feature type="transmembrane region" description="Helical" evidence="1">
    <location>
        <begin position="98"/>
        <end position="116"/>
    </location>
</feature>
<dbReference type="RefSeq" id="WP_099793565.1">
    <property type="nucleotide sequence ID" value="NZ_JBHLYV010000004.1"/>
</dbReference>
<keyword evidence="4" id="KW-1185">Reference proteome</keyword>
<protein>
    <recommendedName>
        <fullName evidence="2">Microcin J25-processing protein McjB C-terminal domain-containing protein</fullName>
    </recommendedName>
</protein>
<evidence type="ECO:0000259" key="2">
    <source>
        <dbReference type="Pfam" id="PF13471"/>
    </source>
</evidence>
<gene>
    <name evidence="3" type="ORF">CR105_25635</name>
</gene>
<comment type="caution">
    <text evidence="3">The sequence shown here is derived from an EMBL/GenBank/DDBJ whole genome shotgun (WGS) entry which is preliminary data.</text>
</comment>
<evidence type="ECO:0000256" key="1">
    <source>
        <dbReference type="SAM" id="Phobius"/>
    </source>
</evidence>
<dbReference type="Pfam" id="PF13471">
    <property type="entry name" value="Transglut_core3"/>
    <property type="match status" value="1"/>
</dbReference>
<keyword evidence="1" id="KW-0472">Membrane</keyword>
<sequence>MKQRWYPVHDAELGTYTTIAPRTGHLFVSSEAGWPAPLALLLGFGRRSEDRSIAQRNTICDLDPCDAPLRDRDSYSQLQCAPDHDVACARRIRRIAMLALRLLNVSAAVGLVHLLVRPGRRPAPPLHVAVGELAAAFGRRSKQDCLFISLCRYAYLRRLNMTAAVVLGVHVPTQKMHAWVQLDGHPLLECPDVLGHYQSCVLYDGADAAAQSS</sequence>
<organism evidence="3 4">
    <name type="scientific">Massilia eurypsychrophila</name>
    <dbReference type="NCBI Taxonomy" id="1485217"/>
    <lineage>
        <taxon>Bacteria</taxon>
        <taxon>Pseudomonadati</taxon>
        <taxon>Pseudomonadota</taxon>
        <taxon>Betaproteobacteria</taxon>
        <taxon>Burkholderiales</taxon>
        <taxon>Oxalobacteraceae</taxon>
        <taxon>Telluria group</taxon>
        <taxon>Massilia</taxon>
    </lineage>
</organism>
<feature type="domain" description="Microcin J25-processing protein McjB C-terminal" evidence="2">
    <location>
        <begin position="109"/>
        <end position="198"/>
    </location>
</feature>
<evidence type="ECO:0000313" key="4">
    <source>
        <dbReference type="Proteomes" id="UP000230390"/>
    </source>
</evidence>
<accession>A0A2G8T937</accession>
<name>A0A2G8T937_9BURK</name>
<keyword evidence="1" id="KW-1133">Transmembrane helix</keyword>
<keyword evidence="1" id="KW-0812">Transmembrane</keyword>
<dbReference type="AlphaFoldDB" id="A0A2G8T937"/>
<evidence type="ECO:0000313" key="3">
    <source>
        <dbReference type="EMBL" id="PIL42188.1"/>
    </source>
</evidence>
<reference evidence="3 4" key="1">
    <citation type="submission" date="2017-10" db="EMBL/GenBank/DDBJ databases">
        <title>Massilia psychrophilum sp. nov., a novel purple-pigmented bacterium isolated from Tianshan glacier, Xinjiang Municipality, China.</title>
        <authorList>
            <person name="Wang H."/>
        </authorList>
    </citation>
    <scope>NUCLEOTIDE SEQUENCE [LARGE SCALE GENOMIC DNA]</scope>
    <source>
        <strain evidence="3 4">JCM 30074</strain>
    </source>
</reference>
<dbReference type="EMBL" id="PDOC01000033">
    <property type="protein sequence ID" value="PIL42188.1"/>
    <property type="molecule type" value="Genomic_DNA"/>
</dbReference>
<proteinExistence type="predicted"/>
<dbReference type="Proteomes" id="UP000230390">
    <property type="component" value="Unassembled WGS sequence"/>
</dbReference>
<dbReference type="InterPro" id="IPR032708">
    <property type="entry name" value="McjB_C"/>
</dbReference>